<dbReference type="InterPro" id="IPR052346">
    <property type="entry name" value="O-mannosyl-transferase_TMTC"/>
</dbReference>
<keyword evidence="1" id="KW-0677">Repeat</keyword>
<dbReference type="PROSITE" id="PS50293">
    <property type="entry name" value="TPR_REGION"/>
    <property type="match status" value="1"/>
</dbReference>
<organism evidence="5 6">
    <name type="scientific">candidate division WOR-3 bacterium RBG_13_43_14</name>
    <dbReference type="NCBI Taxonomy" id="1802590"/>
    <lineage>
        <taxon>Bacteria</taxon>
        <taxon>Bacteria division WOR-3</taxon>
    </lineage>
</organism>
<feature type="transmembrane region" description="Helical" evidence="4">
    <location>
        <begin position="172"/>
        <end position="198"/>
    </location>
</feature>
<feature type="transmembrane region" description="Helical" evidence="4">
    <location>
        <begin position="93"/>
        <end position="114"/>
    </location>
</feature>
<evidence type="ECO:0000313" key="5">
    <source>
        <dbReference type="EMBL" id="OGC39727.1"/>
    </source>
</evidence>
<feature type="transmembrane region" description="Helical" evidence="4">
    <location>
        <begin position="344"/>
        <end position="364"/>
    </location>
</feature>
<dbReference type="Pfam" id="PF13414">
    <property type="entry name" value="TPR_11"/>
    <property type="match status" value="1"/>
</dbReference>
<dbReference type="PROSITE" id="PS50005">
    <property type="entry name" value="TPR"/>
    <property type="match status" value="4"/>
</dbReference>
<feature type="repeat" description="TPR" evidence="3">
    <location>
        <begin position="416"/>
        <end position="449"/>
    </location>
</feature>
<name>A0A1F4U4D9_UNCW3</name>
<feature type="transmembrane region" description="Helical" evidence="4">
    <location>
        <begin position="289"/>
        <end position="309"/>
    </location>
</feature>
<dbReference type="Pfam" id="PF00515">
    <property type="entry name" value="TPR_1"/>
    <property type="match status" value="1"/>
</dbReference>
<evidence type="ECO:0000256" key="2">
    <source>
        <dbReference type="ARBA" id="ARBA00022803"/>
    </source>
</evidence>
<sequence>MNRMQPLNNKKTFLLLFLILIFTFILYSPVINYDFLRCWDDYIYTIENQIVKEGMSLIDIDRIFGSFLLGNYHPLTLLSYTFDYSIFGFQPQYFHLVNLLLHLMNCLFVFVLIYRVSKRSGIALITTLIFAIHPLRIEPVAWISGRKDLLAAMFAFLSLIAYTYYQRQRKLNVYILCLVAFILSLLSKAMVLGLPAMLFLIDYLNKKHLVFDRWFEKIPFFIVSIGFGIIAWIARQTYQYQLSENVLGVGYKVLIAAHRFVFYFILRQFLPFWPSLLQPYLSNNLPIPFAYYAVFSIVIIIFIGLILIIWRRNGNLFFGAMFYLVGIAPVLLVVTLGYSADRFTYFASPGLTFLFILLFVHIYNKVKVHSILRNSTIAFGSVLILYFLVLTMSYLPIWKNCLSFTNYVIDRYPRDPAAYLNRGLVYQERGEYEKAKQDFAQAFKINPNYADASRRIGEIFHKLKNPDSAYYYYQQTIRSDPANVEAYFLLGNLFYDHGQDEAAITSFTRAIEFDSSHAEVFFNRANSYGRYGMQKAAIDDYTTALKIKPDHERALFNRAVGYTITGQHDLAILDLNQLLELQSDNHQARYARAVALFKRGAYQDAKKDVDILLRDKVPVDPSFVEAVDRSIQLK</sequence>
<gene>
    <name evidence="5" type="ORF">A2Y85_02455</name>
</gene>
<feature type="repeat" description="TPR" evidence="3">
    <location>
        <begin position="518"/>
        <end position="551"/>
    </location>
</feature>
<dbReference type="AlphaFoldDB" id="A0A1F4U4D9"/>
<feature type="repeat" description="TPR" evidence="3">
    <location>
        <begin position="450"/>
        <end position="483"/>
    </location>
</feature>
<keyword evidence="2 3" id="KW-0802">TPR repeat</keyword>
<feature type="repeat" description="TPR" evidence="3">
    <location>
        <begin position="484"/>
        <end position="517"/>
    </location>
</feature>
<proteinExistence type="predicted"/>
<keyword evidence="4" id="KW-0472">Membrane</keyword>
<feature type="transmembrane region" description="Helical" evidence="4">
    <location>
        <begin position="246"/>
        <end position="269"/>
    </location>
</feature>
<dbReference type="InterPro" id="IPR019734">
    <property type="entry name" value="TPR_rpt"/>
</dbReference>
<protein>
    <submittedName>
        <fullName evidence="5">Uncharacterized protein</fullName>
    </submittedName>
</protein>
<feature type="transmembrane region" description="Helical" evidence="4">
    <location>
        <begin position="376"/>
        <end position="398"/>
    </location>
</feature>
<evidence type="ECO:0000256" key="3">
    <source>
        <dbReference type="PROSITE-ProRule" id="PRU00339"/>
    </source>
</evidence>
<feature type="transmembrane region" description="Helical" evidence="4">
    <location>
        <begin position="218"/>
        <end position="234"/>
    </location>
</feature>
<dbReference type="PANTHER" id="PTHR44227:SF3">
    <property type="entry name" value="PROTEIN O-MANNOSYL-TRANSFERASE TMTC4"/>
    <property type="match status" value="1"/>
</dbReference>
<dbReference type="SUPFAM" id="SSF48452">
    <property type="entry name" value="TPR-like"/>
    <property type="match status" value="1"/>
</dbReference>
<dbReference type="InterPro" id="IPR011990">
    <property type="entry name" value="TPR-like_helical_dom_sf"/>
</dbReference>
<keyword evidence="4" id="KW-1133">Transmembrane helix</keyword>
<feature type="transmembrane region" description="Helical" evidence="4">
    <location>
        <begin position="121"/>
        <end position="137"/>
    </location>
</feature>
<dbReference type="Proteomes" id="UP000177025">
    <property type="component" value="Unassembled WGS sequence"/>
</dbReference>
<reference evidence="5 6" key="1">
    <citation type="journal article" date="2016" name="Nat. Commun.">
        <title>Thousands of microbial genomes shed light on interconnected biogeochemical processes in an aquifer system.</title>
        <authorList>
            <person name="Anantharaman K."/>
            <person name="Brown C.T."/>
            <person name="Hug L.A."/>
            <person name="Sharon I."/>
            <person name="Castelle C.J."/>
            <person name="Probst A.J."/>
            <person name="Thomas B.C."/>
            <person name="Singh A."/>
            <person name="Wilkins M.J."/>
            <person name="Karaoz U."/>
            <person name="Brodie E.L."/>
            <person name="Williams K.H."/>
            <person name="Hubbard S.S."/>
            <person name="Banfield J.F."/>
        </authorList>
    </citation>
    <scope>NUCLEOTIDE SEQUENCE [LARGE SCALE GENOMIC DNA]</scope>
</reference>
<evidence type="ECO:0000256" key="1">
    <source>
        <dbReference type="ARBA" id="ARBA00022737"/>
    </source>
</evidence>
<dbReference type="SMART" id="SM00028">
    <property type="entry name" value="TPR"/>
    <property type="match status" value="6"/>
</dbReference>
<dbReference type="Pfam" id="PF13432">
    <property type="entry name" value="TPR_16"/>
    <property type="match status" value="1"/>
</dbReference>
<feature type="transmembrane region" description="Helical" evidence="4">
    <location>
        <begin position="12"/>
        <end position="31"/>
    </location>
</feature>
<dbReference type="Gene3D" id="1.25.40.10">
    <property type="entry name" value="Tetratricopeptide repeat domain"/>
    <property type="match status" value="3"/>
</dbReference>
<dbReference type="EMBL" id="MEUM01000132">
    <property type="protein sequence ID" value="OGC39727.1"/>
    <property type="molecule type" value="Genomic_DNA"/>
</dbReference>
<dbReference type="PANTHER" id="PTHR44227">
    <property type="match status" value="1"/>
</dbReference>
<evidence type="ECO:0000256" key="4">
    <source>
        <dbReference type="SAM" id="Phobius"/>
    </source>
</evidence>
<keyword evidence="4" id="KW-0812">Transmembrane</keyword>
<feature type="transmembrane region" description="Helical" evidence="4">
    <location>
        <begin position="149"/>
        <end position="165"/>
    </location>
</feature>
<accession>A0A1F4U4D9</accession>
<comment type="caution">
    <text evidence="5">The sequence shown here is derived from an EMBL/GenBank/DDBJ whole genome shotgun (WGS) entry which is preliminary data.</text>
</comment>
<feature type="transmembrane region" description="Helical" evidence="4">
    <location>
        <begin position="316"/>
        <end position="338"/>
    </location>
</feature>
<evidence type="ECO:0000313" key="6">
    <source>
        <dbReference type="Proteomes" id="UP000177025"/>
    </source>
</evidence>